<gene>
    <name evidence="3" type="ORF">SDC9_127353</name>
</gene>
<dbReference type="InterPro" id="IPR001387">
    <property type="entry name" value="Cro/C1-type_HTH"/>
</dbReference>
<dbReference type="CDD" id="cd00093">
    <property type="entry name" value="HTH_XRE"/>
    <property type="match status" value="1"/>
</dbReference>
<keyword evidence="1" id="KW-0238">DNA-binding</keyword>
<sequence length="136" mass="15001">MNIGDKIKKLRIEKDLSQEQLGALIGVKKAAIHKYETGIVVNLKQSTIAKLAEVLGTTPAYLISDETPSASIREEKDIEKILAQAKEQLMDAEGLMFDGEPASPEAIDSILSAMKIGIAMAKEENKKYIPKKYRKD</sequence>
<name>A0A645CT71_9ZZZZ</name>
<dbReference type="AlphaFoldDB" id="A0A645CT71"/>
<feature type="domain" description="HTH cro/C1-type" evidence="2">
    <location>
        <begin position="7"/>
        <end position="62"/>
    </location>
</feature>
<dbReference type="GO" id="GO:0003677">
    <property type="term" value="F:DNA binding"/>
    <property type="evidence" value="ECO:0007669"/>
    <property type="project" value="UniProtKB-KW"/>
</dbReference>
<dbReference type="PANTHER" id="PTHR46558">
    <property type="entry name" value="TRACRIPTIONAL REGULATORY PROTEIN-RELATED-RELATED"/>
    <property type="match status" value="1"/>
</dbReference>
<evidence type="ECO:0000259" key="2">
    <source>
        <dbReference type="PROSITE" id="PS50943"/>
    </source>
</evidence>
<dbReference type="EMBL" id="VSSQ01029963">
    <property type="protein sequence ID" value="MPM80306.1"/>
    <property type="molecule type" value="Genomic_DNA"/>
</dbReference>
<dbReference type="SUPFAM" id="SSF47413">
    <property type="entry name" value="lambda repressor-like DNA-binding domains"/>
    <property type="match status" value="1"/>
</dbReference>
<dbReference type="InterPro" id="IPR010982">
    <property type="entry name" value="Lambda_DNA-bd_dom_sf"/>
</dbReference>
<dbReference type="SMART" id="SM00530">
    <property type="entry name" value="HTH_XRE"/>
    <property type="match status" value="1"/>
</dbReference>
<dbReference type="PANTHER" id="PTHR46558:SF11">
    <property type="entry name" value="HTH-TYPE TRANSCRIPTIONAL REGULATOR XRE"/>
    <property type="match status" value="1"/>
</dbReference>
<dbReference type="PROSITE" id="PS50943">
    <property type="entry name" value="HTH_CROC1"/>
    <property type="match status" value="1"/>
</dbReference>
<evidence type="ECO:0000313" key="3">
    <source>
        <dbReference type="EMBL" id="MPM80306.1"/>
    </source>
</evidence>
<accession>A0A645CT71</accession>
<proteinExistence type="predicted"/>
<dbReference type="Gene3D" id="1.10.260.40">
    <property type="entry name" value="lambda repressor-like DNA-binding domains"/>
    <property type="match status" value="1"/>
</dbReference>
<dbReference type="Pfam" id="PF01381">
    <property type="entry name" value="HTH_3"/>
    <property type="match status" value="1"/>
</dbReference>
<organism evidence="3">
    <name type="scientific">bioreactor metagenome</name>
    <dbReference type="NCBI Taxonomy" id="1076179"/>
    <lineage>
        <taxon>unclassified sequences</taxon>
        <taxon>metagenomes</taxon>
        <taxon>ecological metagenomes</taxon>
    </lineage>
</organism>
<comment type="caution">
    <text evidence="3">The sequence shown here is derived from an EMBL/GenBank/DDBJ whole genome shotgun (WGS) entry which is preliminary data.</text>
</comment>
<protein>
    <recommendedName>
        <fullName evidence="2">HTH cro/C1-type domain-containing protein</fullName>
    </recommendedName>
</protein>
<reference evidence="3" key="1">
    <citation type="submission" date="2019-08" db="EMBL/GenBank/DDBJ databases">
        <authorList>
            <person name="Kucharzyk K."/>
            <person name="Murdoch R.W."/>
            <person name="Higgins S."/>
            <person name="Loffler F."/>
        </authorList>
    </citation>
    <scope>NUCLEOTIDE SEQUENCE</scope>
</reference>
<evidence type="ECO:0000256" key="1">
    <source>
        <dbReference type="ARBA" id="ARBA00023125"/>
    </source>
</evidence>